<keyword evidence="10" id="KW-0694">RNA-binding</keyword>
<dbReference type="EC" id="2.3.1.311" evidence="14"/>
<dbReference type="Proteomes" id="UP000064249">
    <property type="component" value="Unassembled WGS sequence"/>
</dbReference>
<dbReference type="Pfam" id="PF04055">
    <property type="entry name" value="Radical_SAM"/>
    <property type="match status" value="1"/>
</dbReference>
<gene>
    <name evidence="17" type="ORF">XD73_0362</name>
</gene>
<feature type="domain" description="Elp3/MiaA/NifB-like radical SAM core" evidence="16">
    <location>
        <begin position="91"/>
        <end position="341"/>
    </location>
</feature>
<dbReference type="PATRIC" id="fig|167964.4.peg.667"/>
<reference evidence="17 18" key="1">
    <citation type="journal article" date="2015" name="MBio">
        <title>Genome-Resolved Metagenomic Analysis Reveals Roles for Candidate Phyla and Other Microbial Community Members in Biogeochemical Transformations in Oil Reservoirs.</title>
        <authorList>
            <person name="Hu P."/>
            <person name="Tom L."/>
            <person name="Singh A."/>
            <person name="Thomas B.C."/>
            <person name="Baker B.J."/>
            <person name="Piceno Y.M."/>
            <person name="Andersen G.L."/>
            <person name="Banfield J.F."/>
        </authorList>
    </citation>
    <scope>NUCLEOTIDE SEQUENCE [LARGE SCALE GENOMIC DNA]</scope>
    <source>
        <strain evidence="17">46_16</strain>
    </source>
</reference>
<evidence type="ECO:0000256" key="9">
    <source>
        <dbReference type="ARBA" id="ARBA00022723"/>
    </source>
</evidence>
<proteinExistence type="inferred from homology"/>
<protein>
    <recommendedName>
        <fullName evidence="14">tRNA carboxymethyluridine synthase</fullName>
        <ecNumber evidence="14">2.3.1.311</ecNumber>
    </recommendedName>
</protein>
<evidence type="ECO:0000256" key="4">
    <source>
        <dbReference type="ARBA" id="ARBA00022485"/>
    </source>
</evidence>
<evidence type="ECO:0000256" key="13">
    <source>
        <dbReference type="ARBA" id="ARBA00023315"/>
    </source>
</evidence>
<evidence type="ECO:0000256" key="2">
    <source>
        <dbReference type="ARBA" id="ARBA00005217"/>
    </source>
</evidence>
<evidence type="ECO:0000256" key="15">
    <source>
        <dbReference type="ARBA" id="ARBA00047372"/>
    </source>
</evidence>
<dbReference type="AlphaFoldDB" id="A0A101FYE0"/>
<evidence type="ECO:0000256" key="3">
    <source>
        <dbReference type="ARBA" id="ARBA00005494"/>
    </source>
</evidence>
<evidence type="ECO:0000313" key="18">
    <source>
        <dbReference type="Proteomes" id="UP000064249"/>
    </source>
</evidence>
<dbReference type="InterPro" id="IPR058240">
    <property type="entry name" value="rSAM_sf"/>
</dbReference>
<sequence length="541" mass="61099">MKKNKERWQDNKHYSPEELSIARTVLDEILRGEPVMKAVHSHPLQAGGFIAKHMLVATYHAMVAEGSLQLDPALLAKIRMKPIRSLSGVTTVTVLTKPHPCPGECIFCPDDEELPKSYLKLEPGAARAYENQFDPFLQVSSRLASYDAIGHPTNKIELLILGGSWTAYPLEYQEWFIKRCLDAMNGTESQTLAEAQLTNESAKQRNVGLVVETRPDTIQPEILAGLRRMGVTKVQIGAQSFNDHILEINKRGHSHKATLKACAMLRAAGFKIVMHWMPNLLGASLASDKEDFIKMWADGYSPDELKIYPTQLVENSQLYQYWLRGEYKPYTTEELISLIADLKTTIPEYSRVNRVIRDIPASYIKAGNKRSSLRQDVHKEMEKRGTQCRCIRCREIRARSVSEDSLTLVDQCYHPQYAEEHFLNYTTETDHLAGYLRLSLPEQTTPEAQSIYRQVWSAIPELEGCAIIREVHIYGQSLQFGAEKDGAAQHLGLGSSLIEKAAALSKERGFQKLAVIAAIGTRQYYKERGFNGGNLYMVREL</sequence>
<keyword evidence="8" id="KW-0819">tRNA processing</keyword>
<comment type="catalytic activity">
    <reaction evidence="15">
        <text>uridine(34) in tRNA + acetyl-CoA + S-adenosyl-L-methionine + H2O = 5-(carboxymethyl)uridine(34) in tRNA + 5'-deoxyadenosine + L-methionine + CoA + 2 H(+)</text>
        <dbReference type="Rhea" id="RHEA:61020"/>
        <dbReference type="Rhea" id="RHEA-COMP:10407"/>
        <dbReference type="Rhea" id="RHEA-COMP:11727"/>
        <dbReference type="ChEBI" id="CHEBI:15377"/>
        <dbReference type="ChEBI" id="CHEBI:15378"/>
        <dbReference type="ChEBI" id="CHEBI:17319"/>
        <dbReference type="ChEBI" id="CHEBI:57287"/>
        <dbReference type="ChEBI" id="CHEBI:57288"/>
        <dbReference type="ChEBI" id="CHEBI:57844"/>
        <dbReference type="ChEBI" id="CHEBI:59789"/>
        <dbReference type="ChEBI" id="CHEBI:65315"/>
        <dbReference type="ChEBI" id="CHEBI:74882"/>
        <dbReference type="EC" id="2.3.1.311"/>
    </reaction>
    <physiologicalReaction direction="left-to-right" evidence="15">
        <dbReference type="Rhea" id="RHEA:61021"/>
    </physiologicalReaction>
</comment>
<dbReference type="Pfam" id="PF16199">
    <property type="entry name" value="Radical_SAM_C"/>
    <property type="match status" value="1"/>
</dbReference>
<dbReference type="GO" id="GO:0005737">
    <property type="term" value="C:cytoplasm"/>
    <property type="evidence" value="ECO:0007669"/>
    <property type="project" value="TreeGrafter"/>
</dbReference>
<evidence type="ECO:0000256" key="8">
    <source>
        <dbReference type="ARBA" id="ARBA00022694"/>
    </source>
</evidence>
<comment type="caution">
    <text evidence="17">The sequence shown here is derived from an EMBL/GenBank/DDBJ whole genome shotgun (WGS) entry which is preliminary data.</text>
</comment>
<dbReference type="SMART" id="SM00729">
    <property type="entry name" value="Elp3"/>
    <property type="match status" value="1"/>
</dbReference>
<comment type="cofactor">
    <cofactor evidence="1">
        <name>[4Fe-4S] cluster</name>
        <dbReference type="ChEBI" id="CHEBI:49883"/>
    </cofactor>
</comment>
<evidence type="ECO:0000256" key="5">
    <source>
        <dbReference type="ARBA" id="ARBA00022555"/>
    </source>
</evidence>
<dbReference type="InterPro" id="IPR039661">
    <property type="entry name" value="ELP3"/>
</dbReference>
<keyword evidence="12" id="KW-0411">Iron-sulfur</keyword>
<evidence type="ECO:0000256" key="12">
    <source>
        <dbReference type="ARBA" id="ARBA00023014"/>
    </source>
</evidence>
<evidence type="ECO:0000256" key="11">
    <source>
        <dbReference type="ARBA" id="ARBA00023004"/>
    </source>
</evidence>
<keyword evidence="4" id="KW-0004">4Fe-4S</keyword>
<keyword evidence="9" id="KW-0479">Metal-binding</keyword>
<comment type="pathway">
    <text evidence="2">tRNA modification.</text>
</comment>
<dbReference type="GO" id="GO:0106261">
    <property type="term" value="F:tRNA uridine(34) acetyltransferase activity"/>
    <property type="evidence" value="ECO:0007669"/>
    <property type="project" value="UniProtKB-EC"/>
</dbReference>
<dbReference type="GO" id="GO:0000049">
    <property type="term" value="F:tRNA binding"/>
    <property type="evidence" value="ECO:0007669"/>
    <property type="project" value="UniProtKB-KW"/>
</dbReference>
<keyword evidence="11" id="KW-0408">Iron</keyword>
<dbReference type="PANTHER" id="PTHR11135:SF2">
    <property type="entry name" value="ELONGATOR COMPLEX PROTEIN 3"/>
    <property type="match status" value="1"/>
</dbReference>
<evidence type="ECO:0000256" key="1">
    <source>
        <dbReference type="ARBA" id="ARBA00001966"/>
    </source>
</evidence>
<dbReference type="GO" id="GO:0033588">
    <property type="term" value="C:elongator holoenzyme complex"/>
    <property type="evidence" value="ECO:0007669"/>
    <property type="project" value="TreeGrafter"/>
</dbReference>
<dbReference type="InterPro" id="IPR034687">
    <property type="entry name" value="ELP3-like"/>
</dbReference>
<keyword evidence="7" id="KW-0949">S-adenosyl-L-methionine</keyword>
<dbReference type="InterPro" id="IPR032432">
    <property type="entry name" value="Radical_SAM_C"/>
</dbReference>
<evidence type="ECO:0000256" key="6">
    <source>
        <dbReference type="ARBA" id="ARBA00022679"/>
    </source>
</evidence>
<dbReference type="SFLD" id="SFLDG01086">
    <property type="entry name" value="elongater_protein-like"/>
    <property type="match status" value="1"/>
</dbReference>
<keyword evidence="5" id="KW-0820">tRNA-binding</keyword>
<evidence type="ECO:0000259" key="16">
    <source>
        <dbReference type="SMART" id="SM00729"/>
    </source>
</evidence>
<dbReference type="InterPro" id="IPR006638">
    <property type="entry name" value="Elp3/MiaA/NifB-like_rSAM"/>
</dbReference>
<dbReference type="InterPro" id="IPR016181">
    <property type="entry name" value="Acyl_CoA_acyltransferase"/>
</dbReference>
<dbReference type="GO" id="GO:0046872">
    <property type="term" value="F:metal ion binding"/>
    <property type="evidence" value="ECO:0007669"/>
    <property type="project" value="UniProtKB-KW"/>
</dbReference>
<dbReference type="GO" id="GO:0002926">
    <property type="term" value="P:tRNA wobble base 5-methoxycarbonylmethyl-2-thiouridinylation"/>
    <property type="evidence" value="ECO:0007669"/>
    <property type="project" value="TreeGrafter"/>
</dbReference>
<dbReference type="PANTHER" id="PTHR11135">
    <property type="entry name" value="HISTONE ACETYLTRANSFERASE-RELATED"/>
    <property type="match status" value="1"/>
</dbReference>
<evidence type="ECO:0000313" key="17">
    <source>
        <dbReference type="EMBL" id="KUK46741.1"/>
    </source>
</evidence>
<dbReference type="NCBIfam" id="TIGR01211">
    <property type="entry name" value="ELP3"/>
    <property type="match status" value="1"/>
</dbReference>
<keyword evidence="6" id="KW-0808">Transferase</keyword>
<evidence type="ECO:0000256" key="7">
    <source>
        <dbReference type="ARBA" id="ARBA00022691"/>
    </source>
</evidence>
<comment type="similarity">
    <text evidence="3">Belongs to the ELP3 family.</text>
</comment>
<organism evidence="17 18">
    <name type="scientific">Anaerolinea thermophila</name>
    <dbReference type="NCBI Taxonomy" id="167964"/>
    <lineage>
        <taxon>Bacteria</taxon>
        <taxon>Bacillati</taxon>
        <taxon>Chloroflexota</taxon>
        <taxon>Anaerolineae</taxon>
        <taxon>Anaerolineales</taxon>
        <taxon>Anaerolineaceae</taxon>
        <taxon>Anaerolinea</taxon>
    </lineage>
</organism>
<dbReference type="SUPFAM" id="SSF55729">
    <property type="entry name" value="Acyl-CoA N-acyltransferases (Nat)"/>
    <property type="match status" value="1"/>
</dbReference>
<dbReference type="GO" id="GO:0051539">
    <property type="term" value="F:4 iron, 4 sulfur cluster binding"/>
    <property type="evidence" value="ECO:0007669"/>
    <property type="project" value="UniProtKB-KW"/>
</dbReference>
<name>A0A101FYE0_9CHLR</name>
<dbReference type="SFLD" id="SFLDS00029">
    <property type="entry name" value="Radical_SAM"/>
    <property type="match status" value="1"/>
</dbReference>
<keyword evidence="13" id="KW-0012">Acyltransferase</keyword>
<evidence type="ECO:0000256" key="10">
    <source>
        <dbReference type="ARBA" id="ARBA00022884"/>
    </source>
</evidence>
<evidence type="ECO:0000256" key="14">
    <source>
        <dbReference type="ARBA" id="ARBA00044771"/>
    </source>
</evidence>
<dbReference type="EMBL" id="LGFU01000009">
    <property type="protein sequence ID" value="KUK46741.1"/>
    <property type="molecule type" value="Genomic_DNA"/>
</dbReference>
<dbReference type="InterPro" id="IPR007197">
    <property type="entry name" value="rSAM"/>
</dbReference>
<dbReference type="SUPFAM" id="SSF102114">
    <property type="entry name" value="Radical SAM enzymes"/>
    <property type="match status" value="1"/>
</dbReference>
<dbReference type="SFLD" id="SFLDF00344">
    <property type="entry name" value="ELP3-like"/>
    <property type="match status" value="1"/>
</dbReference>
<accession>A0A101FYE0</accession>